<protein>
    <submittedName>
        <fullName evidence="1">Uncharacterized protein</fullName>
    </submittedName>
</protein>
<comment type="caution">
    <text evidence="1">The sequence shown here is derived from an EMBL/GenBank/DDBJ whole genome shotgun (WGS) entry which is preliminary data.</text>
</comment>
<accession>A0A5C7FHF1</accession>
<dbReference type="AlphaFoldDB" id="A0A5C7FHF1"/>
<organism evidence="1 2">
    <name type="scientific">Neolewinella aurantiaca</name>
    <dbReference type="NCBI Taxonomy" id="2602767"/>
    <lineage>
        <taxon>Bacteria</taxon>
        <taxon>Pseudomonadati</taxon>
        <taxon>Bacteroidota</taxon>
        <taxon>Saprospiria</taxon>
        <taxon>Saprospirales</taxon>
        <taxon>Lewinellaceae</taxon>
        <taxon>Neolewinella</taxon>
    </lineage>
</organism>
<proteinExistence type="predicted"/>
<dbReference type="EMBL" id="VOXD01000010">
    <property type="protein sequence ID" value="TXF89898.1"/>
    <property type="molecule type" value="Genomic_DNA"/>
</dbReference>
<gene>
    <name evidence="1" type="ORF">FUA23_08030</name>
</gene>
<dbReference type="Proteomes" id="UP000321907">
    <property type="component" value="Unassembled WGS sequence"/>
</dbReference>
<evidence type="ECO:0000313" key="2">
    <source>
        <dbReference type="Proteomes" id="UP000321907"/>
    </source>
</evidence>
<name>A0A5C7FHF1_9BACT</name>
<keyword evidence="2" id="KW-1185">Reference proteome</keyword>
<reference evidence="1 2" key="1">
    <citation type="submission" date="2019-08" db="EMBL/GenBank/DDBJ databases">
        <title>Lewinella sp. strain SSH13 Genome sequencing and assembly.</title>
        <authorList>
            <person name="Kim I."/>
        </authorList>
    </citation>
    <scope>NUCLEOTIDE SEQUENCE [LARGE SCALE GENOMIC DNA]</scope>
    <source>
        <strain evidence="1 2">SSH13</strain>
    </source>
</reference>
<evidence type="ECO:0000313" key="1">
    <source>
        <dbReference type="EMBL" id="TXF89898.1"/>
    </source>
</evidence>
<dbReference type="RefSeq" id="WP_147930218.1">
    <property type="nucleotide sequence ID" value="NZ_VOXD01000010.1"/>
</dbReference>
<sequence>MNTSTITKFTHYFNRQATVMFCIFVTAISHICAQNALDDISGDFYTDSVSYQFVELVADGSNDFKWQGKGEFCAILCIDTISGRIMTTDVVGFKYVNNDLIAVNKIFENLKGYKLSDDFRCKQFHIIPILIQMGLRPRGKIPYSIEFEEYILLEAKKKKAKLWPVFGMKRSGKAPGY</sequence>